<dbReference type="PRINTS" id="PR00039">
    <property type="entry name" value="HTHLYSR"/>
</dbReference>
<dbReference type="OrthoDB" id="9785745at2"/>
<dbReference type="Gene3D" id="3.40.190.290">
    <property type="match status" value="1"/>
</dbReference>
<dbReference type="RefSeq" id="WP_089682094.1">
    <property type="nucleotide sequence ID" value="NZ_FNFO01000004.1"/>
</dbReference>
<dbReference type="SUPFAM" id="SSF53850">
    <property type="entry name" value="Periplasmic binding protein-like II"/>
    <property type="match status" value="1"/>
</dbReference>
<dbReference type="GO" id="GO:0003700">
    <property type="term" value="F:DNA-binding transcription factor activity"/>
    <property type="evidence" value="ECO:0007669"/>
    <property type="project" value="InterPro"/>
</dbReference>
<dbReference type="InterPro" id="IPR005119">
    <property type="entry name" value="LysR_subst-bd"/>
</dbReference>
<keyword evidence="4" id="KW-0804">Transcription</keyword>
<dbReference type="CDD" id="cd08420">
    <property type="entry name" value="PBP2_CysL_like"/>
    <property type="match status" value="1"/>
</dbReference>
<evidence type="ECO:0000313" key="6">
    <source>
        <dbReference type="EMBL" id="SDL03394.1"/>
    </source>
</evidence>
<dbReference type="InterPro" id="IPR036388">
    <property type="entry name" value="WH-like_DNA-bd_sf"/>
</dbReference>
<name>A0A1G9GRZ6_9BACT</name>
<dbReference type="Gene3D" id="1.10.10.10">
    <property type="entry name" value="Winged helix-like DNA-binding domain superfamily/Winged helix DNA-binding domain"/>
    <property type="match status" value="1"/>
</dbReference>
<dbReference type="InterPro" id="IPR036390">
    <property type="entry name" value="WH_DNA-bd_sf"/>
</dbReference>
<dbReference type="PANTHER" id="PTHR30126:SF39">
    <property type="entry name" value="HTH-TYPE TRANSCRIPTIONAL REGULATOR CYSL"/>
    <property type="match status" value="1"/>
</dbReference>
<evidence type="ECO:0000256" key="4">
    <source>
        <dbReference type="ARBA" id="ARBA00023163"/>
    </source>
</evidence>
<organism evidence="6 7">
    <name type="scientific">Catalinimonas alkaloidigena</name>
    <dbReference type="NCBI Taxonomy" id="1075417"/>
    <lineage>
        <taxon>Bacteria</taxon>
        <taxon>Pseudomonadati</taxon>
        <taxon>Bacteroidota</taxon>
        <taxon>Cytophagia</taxon>
        <taxon>Cytophagales</taxon>
        <taxon>Catalimonadaceae</taxon>
        <taxon>Catalinimonas</taxon>
    </lineage>
</organism>
<evidence type="ECO:0000256" key="1">
    <source>
        <dbReference type="ARBA" id="ARBA00009437"/>
    </source>
</evidence>
<gene>
    <name evidence="6" type="ORF">SAMN05421823_104196</name>
</gene>
<dbReference type="AlphaFoldDB" id="A0A1G9GRZ6"/>
<keyword evidence="2" id="KW-0805">Transcription regulation</keyword>
<evidence type="ECO:0000256" key="3">
    <source>
        <dbReference type="ARBA" id="ARBA00023125"/>
    </source>
</evidence>
<keyword evidence="7" id="KW-1185">Reference proteome</keyword>
<comment type="similarity">
    <text evidence="1">Belongs to the LysR transcriptional regulatory family.</text>
</comment>
<dbReference type="GO" id="GO:0000976">
    <property type="term" value="F:transcription cis-regulatory region binding"/>
    <property type="evidence" value="ECO:0007669"/>
    <property type="project" value="TreeGrafter"/>
</dbReference>
<dbReference type="FunFam" id="1.10.10.10:FF:000001">
    <property type="entry name" value="LysR family transcriptional regulator"/>
    <property type="match status" value="1"/>
</dbReference>
<dbReference type="InterPro" id="IPR000847">
    <property type="entry name" value="LysR_HTH_N"/>
</dbReference>
<dbReference type="Pfam" id="PF00126">
    <property type="entry name" value="HTH_1"/>
    <property type="match status" value="1"/>
</dbReference>
<accession>A0A1G9GRZ6</accession>
<dbReference type="PROSITE" id="PS50931">
    <property type="entry name" value="HTH_LYSR"/>
    <property type="match status" value="1"/>
</dbReference>
<evidence type="ECO:0000256" key="2">
    <source>
        <dbReference type="ARBA" id="ARBA00023015"/>
    </source>
</evidence>
<dbReference type="Pfam" id="PF03466">
    <property type="entry name" value="LysR_substrate"/>
    <property type="match status" value="1"/>
</dbReference>
<reference evidence="6 7" key="1">
    <citation type="submission" date="2016-10" db="EMBL/GenBank/DDBJ databases">
        <authorList>
            <person name="de Groot N.N."/>
        </authorList>
    </citation>
    <scope>NUCLEOTIDE SEQUENCE [LARGE SCALE GENOMIC DNA]</scope>
    <source>
        <strain evidence="6 7">DSM 25186</strain>
    </source>
</reference>
<dbReference type="STRING" id="1075417.SAMN05421823_104196"/>
<evidence type="ECO:0000259" key="5">
    <source>
        <dbReference type="PROSITE" id="PS50931"/>
    </source>
</evidence>
<dbReference type="SUPFAM" id="SSF46785">
    <property type="entry name" value="Winged helix' DNA-binding domain"/>
    <property type="match status" value="1"/>
</dbReference>
<proteinExistence type="inferred from homology"/>
<evidence type="ECO:0000313" key="7">
    <source>
        <dbReference type="Proteomes" id="UP000198510"/>
    </source>
</evidence>
<dbReference type="Proteomes" id="UP000198510">
    <property type="component" value="Unassembled WGS sequence"/>
</dbReference>
<dbReference type="PANTHER" id="PTHR30126">
    <property type="entry name" value="HTH-TYPE TRANSCRIPTIONAL REGULATOR"/>
    <property type="match status" value="1"/>
</dbReference>
<dbReference type="EMBL" id="FNFO01000004">
    <property type="protein sequence ID" value="SDL03394.1"/>
    <property type="molecule type" value="Genomic_DNA"/>
</dbReference>
<feature type="domain" description="HTH lysR-type" evidence="5">
    <location>
        <begin position="1"/>
        <end position="58"/>
    </location>
</feature>
<protein>
    <submittedName>
        <fullName evidence="6">DNA-binding transcriptional regulator, LysR family</fullName>
    </submittedName>
</protein>
<sequence length="301" mass="33814">MHDFRLRVFYSVATHLNFTKAAGELFISQPAVTQHIKELEKQYELRLFERRGNRISLTPGGERLLEYAEEVLSLHRKLENDLQTQSQQRWRGALRIGASTTIAQYVLPAVMASFYDRHTDVNFSLLSANTTQIADALLKGRIDLGLVEGPVASRDLKQEWLLDDELVVVAASKSEWARQPRLTLAELPRLPWVMREEGSGTRSVVEQAFTDVGIAPEALQVVMSLGSTEAIKSFLAAGVGVSVLSRRCLRHELALGILQVLSIPQFQPHRSFSFLYLQGPTPTGLAGEFLRFTRRMLQQAD</sequence>
<keyword evidence="3 6" id="KW-0238">DNA-binding</keyword>